<dbReference type="OrthoDB" id="5736081at2"/>
<dbReference type="InterPro" id="IPR005025">
    <property type="entry name" value="FMN_Rdtase-like_dom"/>
</dbReference>
<evidence type="ECO:0000259" key="2">
    <source>
        <dbReference type="Pfam" id="PF03358"/>
    </source>
</evidence>
<keyword evidence="4" id="KW-1185">Reference proteome</keyword>
<keyword evidence="1" id="KW-0285">Flavoprotein</keyword>
<dbReference type="Pfam" id="PF03358">
    <property type="entry name" value="FMN_red"/>
    <property type="match status" value="1"/>
</dbReference>
<evidence type="ECO:0000313" key="3">
    <source>
        <dbReference type="EMBL" id="OWV28487.1"/>
    </source>
</evidence>
<reference evidence="3 4" key="1">
    <citation type="submission" date="2014-08" db="EMBL/GenBank/DDBJ databases">
        <title>Draft genome sequence of a novel L-asparaginase producing marine bacterium, Halomonas campaniensis.</title>
        <authorList>
            <person name="Sundarakrishnan B."/>
            <person name="Moushumi Priya A."/>
            <person name="Raman G."/>
            <person name="Sakthivel N."/>
            <person name="Park S."/>
            <person name="Jayachandran S."/>
        </authorList>
    </citation>
    <scope>NUCLEOTIDE SEQUENCE [LARGE SCALE GENOMIC DNA]</scope>
    <source>
        <strain evidence="3 4">SK03</strain>
    </source>
</reference>
<dbReference type="Gene3D" id="3.40.50.360">
    <property type="match status" value="1"/>
</dbReference>
<gene>
    <name evidence="3" type="ORF">JI62_12360</name>
</gene>
<organism evidence="3 4">
    <name type="scientific">Halomonas campaniensis</name>
    <dbReference type="NCBI Taxonomy" id="213554"/>
    <lineage>
        <taxon>Bacteria</taxon>
        <taxon>Pseudomonadati</taxon>
        <taxon>Pseudomonadota</taxon>
        <taxon>Gammaproteobacteria</taxon>
        <taxon>Oceanospirillales</taxon>
        <taxon>Halomonadaceae</taxon>
        <taxon>Halomonas</taxon>
    </lineage>
</organism>
<dbReference type="RefSeq" id="WP_088700481.1">
    <property type="nucleotide sequence ID" value="NZ_JPUA01000034.1"/>
</dbReference>
<dbReference type="Proteomes" id="UP000197334">
    <property type="component" value="Unassembled WGS sequence"/>
</dbReference>
<name>A0A246RWZ0_9GAMM</name>
<protein>
    <submittedName>
        <fullName evidence="3">Flavodoxin</fullName>
    </submittedName>
</protein>
<dbReference type="GO" id="GO:0016491">
    <property type="term" value="F:oxidoreductase activity"/>
    <property type="evidence" value="ECO:0007669"/>
    <property type="project" value="InterPro"/>
</dbReference>
<comment type="caution">
    <text evidence="3">The sequence shown here is derived from an EMBL/GenBank/DDBJ whole genome shotgun (WGS) entry which is preliminary data.</text>
</comment>
<dbReference type="SUPFAM" id="SSF52218">
    <property type="entry name" value="Flavoproteins"/>
    <property type="match status" value="1"/>
</dbReference>
<proteinExistence type="predicted"/>
<dbReference type="AlphaFoldDB" id="A0A246RWZ0"/>
<dbReference type="InterPro" id="IPR029039">
    <property type="entry name" value="Flavoprotein-like_sf"/>
</dbReference>
<keyword evidence="1" id="KW-0288">FMN</keyword>
<sequence>MTSEFKKQLLIVAHAPSANTRLLRDAAFQGASHPDLEQMHCVVKAPLEAGPEDVLACDAILLGTTENLGYMSGALKDFFDRSYYPVIEKKQGLPCALYIRAGHDGTGTQRAVESITTGLRWRWVQAPLILRGEWQPSFADQVEELSMTLAFSVESGIV</sequence>
<evidence type="ECO:0000256" key="1">
    <source>
        <dbReference type="ARBA" id="ARBA00022643"/>
    </source>
</evidence>
<dbReference type="EMBL" id="JPUA01000034">
    <property type="protein sequence ID" value="OWV28487.1"/>
    <property type="molecule type" value="Genomic_DNA"/>
</dbReference>
<feature type="domain" description="NADPH-dependent FMN reductase-like" evidence="2">
    <location>
        <begin position="29"/>
        <end position="133"/>
    </location>
</feature>
<evidence type="ECO:0000313" key="4">
    <source>
        <dbReference type="Proteomes" id="UP000197334"/>
    </source>
</evidence>
<accession>A0A246RWZ0</accession>